<dbReference type="SUPFAM" id="SSF75169">
    <property type="entry name" value="DsrEFH-like"/>
    <property type="match status" value="1"/>
</dbReference>
<dbReference type="Proteomes" id="UP001520878">
    <property type="component" value="Unassembled WGS sequence"/>
</dbReference>
<reference evidence="5 6" key="1">
    <citation type="submission" date="2021-10" db="EMBL/GenBank/DDBJ databases">
        <title>Draft genome of Aestuariibacter halophilus JC2043.</title>
        <authorList>
            <person name="Emsley S.A."/>
            <person name="Pfannmuller K.M."/>
            <person name="Ushijima B."/>
            <person name="Saw J.H."/>
            <person name="Videau P."/>
        </authorList>
    </citation>
    <scope>NUCLEOTIDE SEQUENCE [LARGE SCALE GENOMIC DNA]</scope>
    <source>
        <strain evidence="5 6">JC2043</strain>
    </source>
</reference>
<accession>A0ABS8G7F7</accession>
<dbReference type="Gene3D" id="3.40.1260.10">
    <property type="entry name" value="DsrEFH-like"/>
    <property type="match status" value="1"/>
</dbReference>
<keyword evidence="4" id="KW-0808">Transferase</keyword>
<name>A0ABS8G7F7_9ALTE</name>
<protein>
    <submittedName>
        <fullName evidence="5">Sulfurtransferase complex subunit TusD</fullName>
    </submittedName>
</protein>
<evidence type="ECO:0000256" key="1">
    <source>
        <dbReference type="ARBA" id="ARBA00004496"/>
    </source>
</evidence>
<dbReference type="NCBIfam" id="NF001237">
    <property type="entry name" value="PRK00207.1"/>
    <property type="match status" value="1"/>
</dbReference>
<dbReference type="InterPro" id="IPR003787">
    <property type="entry name" value="Sulphur_relay_DsrE/F-like"/>
</dbReference>
<keyword evidence="6" id="KW-1185">Reference proteome</keyword>
<keyword evidence="3" id="KW-0963">Cytoplasm</keyword>
<dbReference type="InterPro" id="IPR027396">
    <property type="entry name" value="DsrEFH-like"/>
</dbReference>
<comment type="subcellular location">
    <subcellularLocation>
        <location evidence="1">Cytoplasm</location>
    </subcellularLocation>
</comment>
<evidence type="ECO:0000313" key="6">
    <source>
        <dbReference type="Proteomes" id="UP001520878"/>
    </source>
</evidence>
<evidence type="ECO:0000256" key="3">
    <source>
        <dbReference type="ARBA" id="ARBA00022490"/>
    </source>
</evidence>
<sequence length="129" mass="14218">MSRFTLLVTTAPYDDQGPSTALRFAQSVIKSDHQLAGVFFYAQGVGTANQLLLPPSDESNLHQQWSEFSRQHNVPLQVCVTAGNRRGVVSHTEAQEAGLEQYNLALPFDQVGLGELMQLLADSDRVVQF</sequence>
<dbReference type="PANTHER" id="PTHR34874:SF3">
    <property type="entry name" value="SULFURTRANSFERASE TUSD"/>
    <property type="match status" value="1"/>
</dbReference>
<organism evidence="5 6">
    <name type="scientific">Fluctibacter halophilus</name>
    <dbReference type="NCBI Taxonomy" id="226011"/>
    <lineage>
        <taxon>Bacteria</taxon>
        <taxon>Pseudomonadati</taxon>
        <taxon>Pseudomonadota</taxon>
        <taxon>Gammaproteobacteria</taxon>
        <taxon>Alteromonadales</taxon>
        <taxon>Alteromonadaceae</taxon>
        <taxon>Fluctibacter</taxon>
    </lineage>
</organism>
<evidence type="ECO:0000313" key="5">
    <source>
        <dbReference type="EMBL" id="MCC2615750.1"/>
    </source>
</evidence>
<gene>
    <name evidence="5" type="primary">tusD</name>
    <name evidence="5" type="ORF">LJ739_05820</name>
</gene>
<comment type="caution">
    <text evidence="5">The sequence shown here is derived from an EMBL/GenBank/DDBJ whole genome shotgun (WGS) entry which is preliminary data.</text>
</comment>
<dbReference type="PANTHER" id="PTHR34874">
    <property type="entry name" value="PROTEIN YCHN"/>
    <property type="match status" value="1"/>
</dbReference>
<proteinExistence type="inferred from homology"/>
<dbReference type="EMBL" id="JAJEWP010000001">
    <property type="protein sequence ID" value="MCC2615750.1"/>
    <property type="molecule type" value="Genomic_DNA"/>
</dbReference>
<evidence type="ECO:0000256" key="2">
    <source>
        <dbReference type="ARBA" id="ARBA00007067"/>
    </source>
</evidence>
<dbReference type="Pfam" id="PF02635">
    <property type="entry name" value="DsrE"/>
    <property type="match status" value="1"/>
</dbReference>
<dbReference type="NCBIfam" id="TIGR03012">
    <property type="entry name" value="sulf_tusD_dsrE"/>
    <property type="match status" value="1"/>
</dbReference>
<dbReference type="RefSeq" id="WP_229157958.1">
    <property type="nucleotide sequence ID" value="NZ_JAJEWP010000001.1"/>
</dbReference>
<comment type="similarity">
    <text evidence="2">Belongs to the DsrE/TusD family.</text>
</comment>
<dbReference type="InterPro" id="IPR017463">
    <property type="entry name" value="Sulphur_relay_TusD/DsrE"/>
</dbReference>
<evidence type="ECO:0000256" key="4">
    <source>
        <dbReference type="ARBA" id="ARBA00022679"/>
    </source>
</evidence>